<dbReference type="PANTHER" id="PTHR43660:SF1">
    <property type="entry name" value="DIPEPTIDYL CARBOXYPEPTIDASE"/>
    <property type="match status" value="1"/>
</dbReference>
<dbReference type="GO" id="GO:0006508">
    <property type="term" value="P:proteolysis"/>
    <property type="evidence" value="ECO:0007669"/>
    <property type="project" value="UniProtKB-KW"/>
</dbReference>
<comment type="cofactor">
    <cofactor evidence="7">
        <name>Zn(2+)</name>
        <dbReference type="ChEBI" id="CHEBI:29105"/>
    </cofactor>
    <text evidence="7">Binds 1 zinc ion.</text>
</comment>
<feature type="domain" description="Peptidase M3A/M3B catalytic" evidence="9">
    <location>
        <begin position="256"/>
        <end position="704"/>
    </location>
</feature>
<dbReference type="PROSITE" id="PS51257">
    <property type="entry name" value="PROKAR_LIPOPROTEIN"/>
    <property type="match status" value="1"/>
</dbReference>
<evidence type="ECO:0000256" key="2">
    <source>
        <dbReference type="ARBA" id="ARBA00022670"/>
    </source>
</evidence>
<dbReference type="Gene3D" id="1.10.1370.40">
    <property type="match status" value="1"/>
</dbReference>
<dbReference type="Gene3D" id="3.40.390.10">
    <property type="entry name" value="Collagenase (Catalytic Domain)"/>
    <property type="match status" value="1"/>
</dbReference>
<dbReference type="EMBL" id="WOWP01000035">
    <property type="protein sequence ID" value="MUV04192.1"/>
    <property type="molecule type" value="Genomic_DNA"/>
</dbReference>
<dbReference type="FunFam" id="3.40.390.10:FF:000009">
    <property type="entry name" value="Oligopeptidase A"/>
    <property type="match status" value="1"/>
</dbReference>
<dbReference type="SUPFAM" id="SSF55486">
    <property type="entry name" value="Metalloproteases ('zincins'), catalytic domain"/>
    <property type="match status" value="1"/>
</dbReference>
<reference evidence="10 11" key="1">
    <citation type="submission" date="2019-12" db="EMBL/GenBank/DDBJ databases">
        <authorList>
            <person name="Sun J.-Q."/>
        </authorList>
    </citation>
    <scope>NUCLEOTIDE SEQUENCE [LARGE SCALE GENOMIC DNA]</scope>
    <source>
        <strain evidence="10 11">JCM 17928</strain>
    </source>
</reference>
<accession>A0A6N8HD27</accession>
<evidence type="ECO:0000256" key="5">
    <source>
        <dbReference type="ARBA" id="ARBA00022833"/>
    </source>
</evidence>
<feature type="region of interest" description="Disordered" evidence="8">
    <location>
        <begin position="701"/>
        <end position="729"/>
    </location>
</feature>
<dbReference type="Gene3D" id="1.10.1370.10">
    <property type="entry name" value="Neurolysin, domain 3"/>
    <property type="match status" value="1"/>
</dbReference>
<comment type="caution">
    <text evidence="10">The sequence shown here is derived from an EMBL/GenBank/DDBJ whole genome shotgun (WGS) entry which is preliminary data.</text>
</comment>
<evidence type="ECO:0000256" key="4">
    <source>
        <dbReference type="ARBA" id="ARBA00022801"/>
    </source>
</evidence>
<evidence type="ECO:0000256" key="6">
    <source>
        <dbReference type="ARBA" id="ARBA00023049"/>
    </source>
</evidence>
<keyword evidence="2 7" id="KW-0645">Protease</keyword>
<dbReference type="Pfam" id="PF01432">
    <property type="entry name" value="Peptidase_M3"/>
    <property type="match status" value="1"/>
</dbReference>
<keyword evidence="5 7" id="KW-0862">Zinc</keyword>
<dbReference type="GO" id="GO:0004222">
    <property type="term" value="F:metalloendopeptidase activity"/>
    <property type="evidence" value="ECO:0007669"/>
    <property type="project" value="InterPro"/>
</dbReference>
<dbReference type="InterPro" id="IPR024077">
    <property type="entry name" value="Neurolysin/TOP_dom2"/>
</dbReference>
<evidence type="ECO:0000313" key="10">
    <source>
        <dbReference type="EMBL" id="MUV04192.1"/>
    </source>
</evidence>
<dbReference type="PANTHER" id="PTHR43660">
    <property type="entry name" value="DIPEPTIDYL CARBOXYPEPTIDASE"/>
    <property type="match status" value="1"/>
</dbReference>
<keyword evidence="4 7" id="KW-0378">Hydrolase</keyword>
<evidence type="ECO:0000256" key="8">
    <source>
        <dbReference type="SAM" id="MobiDB-lite"/>
    </source>
</evidence>
<dbReference type="CDD" id="cd06456">
    <property type="entry name" value="M3A_DCP"/>
    <property type="match status" value="1"/>
</dbReference>
<dbReference type="OrthoDB" id="9773538at2"/>
<dbReference type="GO" id="GO:0005829">
    <property type="term" value="C:cytosol"/>
    <property type="evidence" value="ECO:0007669"/>
    <property type="project" value="TreeGrafter"/>
</dbReference>
<evidence type="ECO:0000256" key="1">
    <source>
        <dbReference type="ARBA" id="ARBA00006040"/>
    </source>
</evidence>
<dbReference type="AlphaFoldDB" id="A0A6N8HD27"/>
<dbReference type="InterPro" id="IPR045090">
    <property type="entry name" value="Pept_M3A_M3B"/>
</dbReference>
<evidence type="ECO:0000313" key="11">
    <source>
        <dbReference type="Proteomes" id="UP000433945"/>
    </source>
</evidence>
<evidence type="ECO:0000259" key="9">
    <source>
        <dbReference type="Pfam" id="PF01432"/>
    </source>
</evidence>
<organism evidence="10 11">
    <name type="scientific">Flavobacterium rakeshii</name>
    <dbReference type="NCBI Taxonomy" id="1038845"/>
    <lineage>
        <taxon>Bacteria</taxon>
        <taxon>Pseudomonadati</taxon>
        <taxon>Bacteroidota</taxon>
        <taxon>Flavobacteriia</taxon>
        <taxon>Flavobacteriales</taxon>
        <taxon>Flavobacteriaceae</taxon>
        <taxon>Flavobacterium</taxon>
    </lineage>
</organism>
<keyword evidence="6 7" id="KW-0482">Metalloprotease</keyword>
<dbReference type="GO" id="GO:0004180">
    <property type="term" value="F:carboxypeptidase activity"/>
    <property type="evidence" value="ECO:0007669"/>
    <property type="project" value="TreeGrafter"/>
</dbReference>
<name>A0A6N8HD27_9FLAO</name>
<dbReference type="GO" id="GO:0046872">
    <property type="term" value="F:metal ion binding"/>
    <property type="evidence" value="ECO:0007669"/>
    <property type="project" value="UniProtKB-UniRule"/>
</dbReference>
<keyword evidence="11" id="KW-1185">Reference proteome</keyword>
<evidence type="ECO:0000256" key="7">
    <source>
        <dbReference type="RuleBase" id="RU003435"/>
    </source>
</evidence>
<proteinExistence type="inferred from homology"/>
<dbReference type="RefSeq" id="WP_157483408.1">
    <property type="nucleotide sequence ID" value="NZ_WOWP01000035.1"/>
</dbReference>
<keyword evidence="3 7" id="KW-0479">Metal-binding</keyword>
<gene>
    <name evidence="10" type="ORF">GN157_10770</name>
</gene>
<evidence type="ECO:0000256" key="3">
    <source>
        <dbReference type="ARBA" id="ARBA00022723"/>
    </source>
</evidence>
<dbReference type="InterPro" id="IPR024079">
    <property type="entry name" value="MetalloPept_cat_dom_sf"/>
</dbReference>
<comment type="similarity">
    <text evidence="1 7">Belongs to the peptidase M3 family.</text>
</comment>
<sequence length="729" mass="83593">MNRKSLLFLSITTSILMSCQRENRAETIGDNNPLLAVYETPYEVPPFDLIENRHFKPAVMEAIALQQNEIEAIANNSSQANFSNTIEALENSGNLLRRVTTVFYNLSSANTNDTIQALAQEIAPELAKNNDNIYLNEKLFQRIQTVWDTQLKLKLNGEQTKLLETKYKAFIRNGAALNQSDKERLRKINEELSILSLKFGDNVLAENNSYELVVEHKKDLAGLPEELIIATAEEAEAKDKKGKWVFTLHNSSVMPFLQYAENRELRKKIWNAYQRRGDNGDKYDNRSNVVQLVNLRMEKAKLLGYKSHADYILEERMAKTPESVYKLLDQIWEPALKKAKEEEADIKKMMVADGIKDNVQPYDWRYYTEKIRKQRYDLNEQELKPYFSLDNVREGIFMVAKNLYGLQFEQLTDVPVYHKDVTAWKVSDNMGNHVGVLYMDFFPRSSKRGGAWMTSYRKEKMEGGNRVAPIISIVCNFSKPVGNNPALLTFDETTTFFHEFGHALHGLLSNVTYESLSGTSVYTDFVELPSQIMENWAAEPEVLKMYAKHYKTGEVIPDELIEKLQQAATFDQGFATVEYLAASYLDMDYHSLTEPLNQNVVPFEEESMNKIGLPSAIIPRYRSTYFNHIFSGGYSAGYYSYIWSGVLDTDAFEAFKSTSLFDEKTARSFKMNILERGGTADPMILYKQFRGAEPSIEPLLRKRGLDGNKQPAQKAEFNVKPDDENLDEF</sequence>
<protein>
    <submittedName>
        <fullName evidence="10">Peptidase M3</fullName>
    </submittedName>
</protein>
<dbReference type="InterPro" id="IPR001567">
    <property type="entry name" value="Pept_M3A_M3B_dom"/>
</dbReference>
<dbReference type="Proteomes" id="UP000433945">
    <property type="component" value="Unassembled WGS sequence"/>
</dbReference>
<dbReference type="InterPro" id="IPR034005">
    <property type="entry name" value="M3A_DCP"/>
</dbReference>